<keyword evidence="2" id="KW-1185">Reference proteome</keyword>
<dbReference type="AlphaFoldDB" id="A0A7X3S7M3"/>
<evidence type="ECO:0000313" key="1">
    <source>
        <dbReference type="EMBL" id="MXN64933.1"/>
    </source>
</evidence>
<dbReference type="Proteomes" id="UP000433101">
    <property type="component" value="Unassembled WGS sequence"/>
</dbReference>
<dbReference type="RefSeq" id="WP_160775169.1">
    <property type="nucleotide sequence ID" value="NZ_WUMV01000003.1"/>
</dbReference>
<protein>
    <submittedName>
        <fullName evidence="1">Uncharacterized protein</fullName>
    </submittedName>
</protein>
<name>A0A7X3S7M3_9HYPH</name>
<evidence type="ECO:0000313" key="2">
    <source>
        <dbReference type="Proteomes" id="UP000433101"/>
    </source>
</evidence>
<sequence length="83" mass="9398">MRLIDVLEFRFTGAKPKPQHDGFHEGKKLAARRIALRLEPAAGRHLVDIPPGLNLAAAFEWDQAISVSPNSNRQQLLRSVFRR</sequence>
<comment type="caution">
    <text evidence="1">The sequence shown here is derived from an EMBL/GenBank/DDBJ whole genome shotgun (WGS) entry which is preliminary data.</text>
</comment>
<organism evidence="1 2">
    <name type="scientific">Stappia sediminis</name>
    <dbReference type="NCBI Taxonomy" id="2692190"/>
    <lineage>
        <taxon>Bacteria</taxon>
        <taxon>Pseudomonadati</taxon>
        <taxon>Pseudomonadota</taxon>
        <taxon>Alphaproteobacteria</taxon>
        <taxon>Hyphomicrobiales</taxon>
        <taxon>Stappiaceae</taxon>
        <taxon>Stappia</taxon>
    </lineage>
</organism>
<reference evidence="1 2" key="1">
    <citation type="submission" date="2019-12" db="EMBL/GenBank/DDBJ databases">
        <authorList>
            <person name="Li M."/>
        </authorList>
    </citation>
    <scope>NUCLEOTIDE SEQUENCE [LARGE SCALE GENOMIC DNA]</scope>
    <source>
        <strain evidence="1 2">GBMRC 2046</strain>
    </source>
</reference>
<gene>
    <name evidence="1" type="ORF">GR183_08435</name>
</gene>
<dbReference type="EMBL" id="WUMV01000003">
    <property type="protein sequence ID" value="MXN64933.1"/>
    <property type="molecule type" value="Genomic_DNA"/>
</dbReference>
<proteinExistence type="predicted"/>
<accession>A0A7X3S7M3</accession>